<protein>
    <recommendedName>
        <fullName evidence="3">PepSY domain-containing protein</fullName>
    </recommendedName>
</protein>
<dbReference type="AlphaFoldDB" id="A0A379C373"/>
<dbReference type="Pfam" id="PF03413">
    <property type="entry name" value="PepSY"/>
    <property type="match status" value="1"/>
</dbReference>
<name>A0A379C373_9FIRM</name>
<feature type="compositionally biased region" description="Low complexity" evidence="1">
    <location>
        <begin position="23"/>
        <end position="36"/>
    </location>
</feature>
<proteinExistence type="predicted"/>
<dbReference type="STRING" id="1122949.GCA_000378725_00538"/>
<evidence type="ECO:0000259" key="3">
    <source>
        <dbReference type="Pfam" id="PF03413"/>
    </source>
</evidence>
<dbReference type="EMBL" id="UGSZ01000001">
    <property type="protein sequence ID" value="SUB56710.1"/>
    <property type="molecule type" value="Genomic_DNA"/>
</dbReference>
<organism evidence="4 5">
    <name type="scientific">Peptoniphilus lacrimalis</name>
    <dbReference type="NCBI Taxonomy" id="33031"/>
    <lineage>
        <taxon>Bacteria</taxon>
        <taxon>Bacillati</taxon>
        <taxon>Bacillota</taxon>
        <taxon>Tissierellia</taxon>
        <taxon>Tissierellales</taxon>
        <taxon>Peptoniphilaceae</taxon>
        <taxon>Peptoniphilus</taxon>
    </lineage>
</organism>
<gene>
    <name evidence="4" type="ORF">NCTC13149_00503</name>
</gene>
<keyword evidence="2" id="KW-0732">Signal</keyword>
<evidence type="ECO:0000313" key="5">
    <source>
        <dbReference type="Proteomes" id="UP000255517"/>
    </source>
</evidence>
<feature type="region of interest" description="Disordered" evidence="1">
    <location>
        <begin position="23"/>
        <end position="66"/>
    </location>
</feature>
<accession>A0A379C373</accession>
<dbReference type="OrthoDB" id="1693175at2"/>
<feature type="chain" id="PRO_5016986892" description="PepSY domain-containing protein" evidence="2">
    <location>
        <begin position="19"/>
        <end position="217"/>
    </location>
</feature>
<reference evidence="4 5" key="1">
    <citation type="submission" date="2018-06" db="EMBL/GenBank/DDBJ databases">
        <authorList>
            <consortium name="Pathogen Informatics"/>
            <person name="Doyle S."/>
        </authorList>
    </citation>
    <scope>NUCLEOTIDE SEQUENCE [LARGE SCALE GENOMIC DNA]</scope>
    <source>
        <strain evidence="4 5">NCTC13149</strain>
    </source>
</reference>
<evidence type="ECO:0000313" key="4">
    <source>
        <dbReference type="EMBL" id="SUB56710.1"/>
    </source>
</evidence>
<evidence type="ECO:0000256" key="1">
    <source>
        <dbReference type="SAM" id="MobiDB-lite"/>
    </source>
</evidence>
<dbReference type="RefSeq" id="WP_019034461.1">
    <property type="nucleotide sequence ID" value="NZ_UGSZ01000001.1"/>
</dbReference>
<feature type="signal peptide" evidence="2">
    <location>
        <begin position="1"/>
        <end position="18"/>
    </location>
</feature>
<sequence>MKKIIGLALSLILLSACAKNVTNTNTNKNINNTNNKMDASQDKELKNNNNRNNKTDNINNESVSDKNLTKDVNVNLTKEDAFKKFNDLHPNTNINEFSFSKDLYKKLAKYEIEAYDQEREYEVEINATDSSIIRDKSKKEKTSSTAIILADMLGGIDDLVNKSIAKAGQDYLLKDYSLYFDDGISKFDVELENSQGKEAEFTYNLESGELLEKDLSE</sequence>
<dbReference type="PROSITE" id="PS51257">
    <property type="entry name" value="PROKAR_LIPOPROTEIN"/>
    <property type="match status" value="1"/>
</dbReference>
<evidence type="ECO:0000256" key="2">
    <source>
        <dbReference type="SAM" id="SignalP"/>
    </source>
</evidence>
<dbReference type="Proteomes" id="UP000255517">
    <property type="component" value="Unassembled WGS sequence"/>
</dbReference>
<feature type="compositionally biased region" description="Low complexity" evidence="1">
    <location>
        <begin position="47"/>
        <end position="60"/>
    </location>
</feature>
<dbReference type="InterPro" id="IPR025711">
    <property type="entry name" value="PepSY"/>
</dbReference>
<feature type="domain" description="PepSY" evidence="3">
    <location>
        <begin position="76"/>
        <end position="129"/>
    </location>
</feature>
<dbReference type="Gene3D" id="3.10.450.40">
    <property type="match status" value="1"/>
</dbReference>